<dbReference type="Proteomes" id="UP000321555">
    <property type="component" value="Chromosome"/>
</dbReference>
<keyword evidence="2" id="KW-0732">Signal</keyword>
<feature type="domain" description="SCP" evidence="3">
    <location>
        <begin position="136"/>
        <end position="249"/>
    </location>
</feature>
<feature type="compositionally biased region" description="Low complexity" evidence="1">
    <location>
        <begin position="77"/>
        <end position="120"/>
    </location>
</feature>
<feature type="chain" id="PRO_5039015416" evidence="2">
    <location>
        <begin position="25"/>
        <end position="252"/>
    </location>
</feature>
<evidence type="ECO:0000313" key="5">
    <source>
        <dbReference type="Proteomes" id="UP000321555"/>
    </source>
</evidence>
<gene>
    <name evidence="4" type="ORF">FSZ17_14095</name>
</gene>
<keyword evidence="5" id="KW-1185">Reference proteome</keyword>
<dbReference type="EMBL" id="CP042593">
    <property type="protein sequence ID" value="QED48278.1"/>
    <property type="molecule type" value="Genomic_DNA"/>
</dbReference>
<dbReference type="SUPFAM" id="SSF55797">
    <property type="entry name" value="PR-1-like"/>
    <property type="match status" value="1"/>
</dbReference>
<dbReference type="PANTHER" id="PTHR31157">
    <property type="entry name" value="SCP DOMAIN-CONTAINING PROTEIN"/>
    <property type="match status" value="1"/>
</dbReference>
<feature type="compositionally biased region" description="Polar residues" evidence="1">
    <location>
        <begin position="121"/>
        <end position="130"/>
    </location>
</feature>
<dbReference type="InterPro" id="IPR014044">
    <property type="entry name" value="CAP_dom"/>
</dbReference>
<name>A0A5B8Z5S8_CYTDA</name>
<dbReference type="Gene3D" id="3.40.33.10">
    <property type="entry name" value="CAP"/>
    <property type="match status" value="1"/>
</dbReference>
<dbReference type="PANTHER" id="PTHR31157:SF1">
    <property type="entry name" value="SCP DOMAIN-CONTAINING PROTEIN"/>
    <property type="match status" value="1"/>
</dbReference>
<dbReference type="InterPro" id="IPR035940">
    <property type="entry name" value="CAP_sf"/>
</dbReference>
<feature type="signal peptide" evidence="2">
    <location>
        <begin position="1"/>
        <end position="24"/>
    </location>
</feature>
<dbReference type="AlphaFoldDB" id="A0A5B8Z5S8"/>
<dbReference type="KEGG" id="bda:FSZ17_14095"/>
<dbReference type="InterPro" id="IPR014258">
    <property type="entry name" value="CAP_domain_YkwD-like"/>
</dbReference>
<dbReference type="RefSeq" id="WP_057771110.1">
    <property type="nucleotide sequence ID" value="NZ_CP042593.1"/>
</dbReference>
<reference evidence="5" key="1">
    <citation type="submission" date="2019-08" db="EMBL/GenBank/DDBJ databases">
        <authorList>
            <person name="Zheng X."/>
        </authorList>
    </citation>
    <scope>NUCLEOTIDE SEQUENCE [LARGE SCALE GENOMIC DNA]</scope>
    <source>
        <strain evidence="5">FJAT-25496</strain>
    </source>
</reference>
<dbReference type="NCBIfam" id="TIGR02909">
    <property type="entry name" value="spore_YkwD"/>
    <property type="match status" value="1"/>
</dbReference>
<dbReference type="Pfam" id="PF00188">
    <property type="entry name" value="CAP"/>
    <property type="match status" value="1"/>
</dbReference>
<dbReference type="CDD" id="cd05379">
    <property type="entry name" value="CAP_bacterial"/>
    <property type="match status" value="1"/>
</dbReference>
<feature type="region of interest" description="Disordered" evidence="1">
    <location>
        <begin position="77"/>
        <end position="132"/>
    </location>
</feature>
<organism evidence="4 5">
    <name type="scientific">Cytobacillus dafuensis</name>
    <name type="common">Bacillus dafuensis</name>
    <dbReference type="NCBI Taxonomy" id="1742359"/>
    <lineage>
        <taxon>Bacteria</taxon>
        <taxon>Bacillati</taxon>
        <taxon>Bacillota</taxon>
        <taxon>Bacilli</taxon>
        <taxon>Bacillales</taxon>
        <taxon>Bacillaceae</taxon>
        <taxon>Cytobacillus</taxon>
    </lineage>
</organism>
<evidence type="ECO:0000256" key="1">
    <source>
        <dbReference type="SAM" id="MobiDB-lite"/>
    </source>
</evidence>
<dbReference type="OrthoDB" id="9783944at2"/>
<sequence length="252" mass="28102">MNKKMLFSVAAAAALLASNPVVNKADAASNCPTPQQAKVFYSQPTNINMDQINSILQKYMNNSNVQWNFNQMYNQQQAQKPVQQQPVQQEPAQQKPVQQQPVQQKPVQQQPAQKPVQQKPSTPASSSVSAYEQKVVDLTNQERAKNGLPALQLDVNLSKVARTKSMDMKTKGYFDHNSPTYGSPFDMMKQFGITYSSAGENIAMGQRTPEEVVNAWMNSEGHRKNILNPSFTNIGVGYVADGNYWTQQFIGK</sequence>
<evidence type="ECO:0000259" key="3">
    <source>
        <dbReference type="Pfam" id="PF00188"/>
    </source>
</evidence>
<evidence type="ECO:0000256" key="2">
    <source>
        <dbReference type="SAM" id="SignalP"/>
    </source>
</evidence>
<evidence type="ECO:0000313" key="4">
    <source>
        <dbReference type="EMBL" id="QED48278.1"/>
    </source>
</evidence>
<dbReference type="STRING" id="1742359.GCA_001439625_01892"/>
<proteinExistence type="predicted"/>
<protein>
    <submittedName>
        <fullName evidence="4">Sporulation protein</fullName>
    </submittedName>
</protein>
<accession>A0A5B8Z5S8</accession>